<organism evidence="8 9">
    <name type="scientific">Pseudocercospora fuligena</name>
    <dbReference type="NCBI Taxonomy" id="685502"/>
    <lineage>
        <taxon>Eukaryota</taxon>
        <taxon>Fungi</taxon>
        <taxon>Dikarya</taxon>
        <taxon>Ascomycota</taxon>
        <taxon>Pezizomycotina</taxon>
        <taxon>Dothideomycetes</taxon>
        <taxon>Dothideomycetidae</taxon>
        <taxon>Mycosphaerellales</taxon>
        <taxon>Mycosphaerellaceae</taxon>
        <taxon>Pseudocercospora</taxon>
    </lineage>
</organism>
<dbReference type="Pfam" id="PF13520">
    <property type="entry name" value="AA_permease_2"/>
    <property type="match status" value="1"/>
</dbReference>
<dbReference type="PANTHER" id="PTHR45649">
    <property type="entry name" value="AMINO-ACID PERMEASE BAT1"/>
    <property type="match status" value="1"/>
</dbReference>
<feature type="transmembrane region" description="Helical" evidence="7">
    <location>
        <begin position="422"/>
        <end position="443"/>
    </location>
</feature>
<keyword evidence="2" id="KW-0813">Transport</keyword>
<gene>
    <name evidence="8" type="ORF">HII31_12361</name>
</gene>
<dbReference type="InterPro" id="IPR002293">
    <property type="entry name" value="AA/rel_permease1"/>
</dbReference>
<dbReference type="AlphaFoldDB" id="A0A8H6R5H3"/>
<feature type="region of interest" description="Disordered" evidence="6">
    <location>
        <begin position="1"/>
        <end position="46"/>
    </location>
</feature>
<feature type="transmembrane region" description="Helical" evidence="7">
    <location>
        <begin position="209"/>
        <end position="231"/>
    </location>
</feature>
<evidence type="ECO:0000256" key="1">
    <source>
        <dbReference type="ARBA" id="ARBA00004141"/>
    </source>
</evidence>
<dbReference type="EMBL" id="JABCIY010000258">
    <property type="protein sequence ID" value="KAF7186286.1"/>
    <property type="molecule type" value="Genomic_DNA"/>
</dbReference>
<dbReference type="Gene3D" id="3.40.50.150">
    <property type="entry name" value="Vaccinia Virus protein VP39"/>
    <property type="match status" value="1"/>
</dbReference>
<feature type="transmembrane region" description="Helical" evidence="7">
    <location>
        <begin position="94"/>
        <end position="118"/>
    </location>
</feature>
<protein>
    <submittedName>
        <fullName evidence="8">Putative amino-acid permease C15C4.04c</fullName>
    </submittedName>
</protein>
<keyword evidence="9" id="KW-1185">Reference proteome</keyword>
<dbReference type="InterPro" id="IPR029063">
    <property type="entry name" value="SAM-dependent_MTases_sf"/>
</dbReference>
<dbReference type="Proteomes" id="UP000660729">
    <property type="component" value="Unassembled WGS sequence"/>
</dbReference>
<evidence type="ECO:0000313" key="9">
    <source>
        <dbReference type="Proteomes" id="UP000660729"/>
    </source>
</evidence>
<sequence>MQEVPLDNYAKDKNAGVRDVGSDQDSDVQQVQGRNYDPQNDQRDMKRLGKKQELKRRFRFFSIAGFVVVLGLTWEFSLTTLVFSLSNGGTAGSIWLVLVVCFGMFFVMLSMAECASMAPTSGGQYHWVSEFAPAHLQRPLSYAVGWLCALGWQCAMPTVAYVGAQQVLALIAVCDESYVIQGWHGALMTMAFVLAAISFNTFAIGKLPILEGLAVVLHVFGFVAFIVIMWVMGPRANAEVTFTNFRDDNDWGNLGLATLIGIVGPATTYLGADSAVHLAEELKDASYVLPRAMFSAAIINYITGFVTTVTFMFNLGNLEDILASSTGQPWVAVMYNITGSKAATIVLVIVMTVMYFFCGVNQVTTSSRQVFAFARDKGLPFHRFLSKVRPDSGVPANSVYVTLVFTCLIALIIIGSVTAFNIILSVSATGLFTSYIIVISTVLAKRFRGEKFPASQFNLGKFGYVANIIGICFLVVAWLFLFFPPVPHPDPATMNWAVLVYGVVIIFALAYYLIHGRHEYDGPVEYVIAPDDEEEPEDIFASAPGLIFPDDTRNMHGDDRSLIVYKSKRFGDIELRTANSEQEADRQLFAHYLWNAGIKMAELISSEPDARWTVKGERVLELGAGVGLNGIVATLAGAREVVISDYPAEPVLDSIKRNVKAAIPQRLSNLYTIQGYAWGDVTSHFAADNANSFTRIIAADCYWMPHEHDNLVQSMIHMLHPSPDARILAIAGFHTGRLKLANFFDVAVSQGLEIEEIYEEDIDGNQREWAKKRHGGREDPTARKKWLVIAVLKRKQP</sequence>
<comment type="subcellular location">
    <subcellularLocation>
        <location evidence="1">Membrane</location>
        <topology evidence="1">Multi-pass membrane protein</topology>
    </subcellularLocation>
</comment>
<evidence type="ECO:0000256" key="4">
    <source>
        <dbReference type="ARBA" id="ARBA00022989"/>
    </source>
</evidence>
<feature type="transmembrane region" description="Helical" evidence="7">
    <location>
        <begin position="60"/>
        <end position="82"/>
    </location>
</feature>
<feature type="transmembrane region" description="Helical" evidence="7">
    <location>
        <begin position="464"/>
        <end position="483"/>
    </location>
</feature>
<keyword evidence="4 7" id="KW-1133">Transmembrane helix</keyword>
<keyword evidence="5 7" id="KW-0472">Membrane</keyword>
<feature type="transmembrane region" description="Helical" evidence="7">
    <location>
        <begin position="397"/>
        <end position="416"/>
    </location>
</feature>
<accession>A0A8H6R5H3</accession>
<proteinExistence type="predicted"/>
<dbReference type="GO" id="GO:0008757">
    <property type="term" value="F:S-adenosylmethionine-dependent methyltransferase activity"/>
    <property type="evidence" value="ECO:0007669"/>
    <property type="project" value="UniProtKB-ARBA"/>
</dbReference>
<feature type="transmembrane region" description="Helical" evidence="7">
    <location>
        <begin position="251"/>
        <end position="272"/>
    </location>
</feature>
<evidence type="ECO:0000256" key="2">
    <source>
        <dbReference type="ARBA" id="ARBA00022448"/>
    </source>
</evidence>
<dbReference type="Gene3D" id="1.20.1740.10">
    <property type="entry name" value="Amino acid/polyamine transporter I"/>
    <property type="match status" value="1"/>
</dbReference>
<dbReference type="InterPro" id="IPR019410">
    <property type="entry name" value="Methyltransf_16"/>
</dbReference>
<evidence type="ECO:0000313" key="8">
    <source>
        <dbReference type="EMBL" id="KAF7186286.1"/>
    </source>
</evidence>
<evidence type="ECO:0000256" key="3">
    <source>
        <dbReference type="ARBA" id="ARBA00022692"/>
    </source>
</evidence>
<evidence type="ECO:0000256" key="7">
    <source>
        <dbReference type="SAM" id="Phobius"/>
    </source>
</evidence>
<dbReference type="OrthoDB" id="3257095at2759"/>
<keyword evidence="3 7" id="KW-0812">Transmembrane</keyword>
<dbReference type="Pfam" id="PF10294">
    <property type="entry name" value="Methyltransf_16"/>
    <property type="match status" value="1"/>
</dbReference>
<feature type="transmembrane region" description="Helical" evidence="7">
    <location>
        <begin position="333"/>
        <end position="358"/>
    </location>
</feature>
<dbReference type="SUPFAM" id="SSF53335">
    <property type="entry name" value="S-adenosyl-L-methionine-dependent methyltransferases"/>
    <property type="match status" value="1"/>
</dbReference>
<feature type="transmembrane region" description="Helical" evidence="7">
    <location>
        <begin position="495"/>
        <end position="514"/>
    </location>
</feature>
<feature type="transmembrane region" description="Helical" evidence="7">
    <location>
        <begin position="292"/>
        <end position="313"/>
    </location>
</feature>
<evidence type="ECO:0000256" key="6">
    <source>
        <dbReference type="SAM" id="MobiDB-lite"/>
    </source>
</evidence>
<evidence type="ECO:0000256" key="5">
    <source>
        <dbReference type="ARBA" id="ARBA00023136"/>
    </source>
</evidence>
<comment type="caution">
    <text evidence="8">The sequence shown here is derived from an EMBL/GenBank/DDBJ whole genome shotgun (WGS) entry which is preliminary data.</text>
</comment>
<reference evidence="8" key="1">
    <citation type="submission" date="2020-04" db="EMBL/GenBank/DDBJ databases">
        <title>Draft genome resource of the tomato pathogen Pseudocercospora fuligena.</title>
        <authorList>
            <person name="Zaccaron A."/>
        </authorList>
    </citation>
    <scope>NUCLEOTIDE SEQUENCE</scope>
    <source>
        <strain evidence="8">PF001</strain>
    </source>
</reference>
<name>A0A8H6R5H3_9PEZI</name>
<dbReference type="GO" id="GO:0022857">
    <property type="term" value="F:transmembrane transporter activity"/>
    <property type="evidence" value="ECO:0007669"/>
    <property type="project" value="InterPro"/>
</dbReference>
<dbReference type="GO" id="GO:0016020">
    <property type="term" value="C:membrane"/>
    <property type="evidence" value="ECO:0007669"/>
    <property type="project" value="UniProtKB-SubCell"/>
</dbReference>
<feature type="transmembrane region" description="Helical" evidence="7">
    <location>
        <begin position="139"/>
        <end position="162"/>
    </location>
</feature>
<feature type="transmembrane region" description="Helical" evidence="7">
    <location>
        <begin position="182"/>
        <end position="202"/>
    </location>
</feature>
<dbReference type="PANTHER" id="PTHR45649:SF2">
    <property type="entry name" value="ACID PERMEASE, PUTATIVE-RELATED"/>
    <property type="match status" value="1"/>
</dbReference>